<dbReference type="AlphaFoldDB" id="G0UUE3"/>
<feature type="compositionally biased region" description="Basic and acidic residues" evidence="1">
    <location>
        <begin position="53"/>
        <end position="70"/>
    </location>
</feature>
<feature type="region of interest" description="Disordered" evidence="1">
    <location>
        <begin position="45"/>
        <end position="79"/>
    </location>
</feature>
<dbReference type="VEuPathDB" id="TriTrypDB:TcIL3000_9_4070"/>
<accession>G0UUE3</accession>
<dbReference type="EMBL" id="HE575322">
    <property type="protein sequence ID" value="CCC93007.1"/>
    <property type="molecule type" value="Genomic_DNA"/>
</dbReference>
<gene>
    <name evidence="2" type="ORF">TCIL3000_9_4070</name>
</gene>
<name>G0UUE3_TRYCI</name>
<evidence type="ECO:0000256" key="1">
    <source>
        <dbReference type="SAM" id="MobiDB-lite"/>
    </source>
</evidence>
<sequence length="257" mass="30018">MWRLTIRRDPCSATQCVRSGLTACAFPLLHRCNTTCAQERSEFSSHFAPGDEGGTRRGQEGEKEKEEQECRSTSLDNTDEVPRKRNMTVLCNTTKAVYIHPTNHIASWYWFITDFHKWFIGIVFLFVGTQVIARYRVAKLQTVIQAQLGENLLDQRTRDLLTDIEVLRQKDPIRLEQEANIYHEQFWKRRALAVAESRNEVRRVELQRGLLQGQARGTDMTEWLGAKVKDDEERKVAQRTQEYIQGFHQHLKSKRLI</sequence>
<proteinExistence type="predicted"/>
<evidence type="ECO:0000313" key="2">
    <source>
        <dbReference type="EMBL" id="CCC93007.1"/>
    </source>
</evidence>
<organism evidence="2">
    <name type="scientific">Trypanosoma congolense (strain IL3000)</name>
    <dbReference type="NCBI Taxonomy" id="1068625"/>
    <lineage>
        <taxon>Eukaryota</taxon>
        <taxon>Discoba</taxon>
        <taxon>Euglenozoa</taxon>
        <taxon>Kinetoplastea</taxon>
        <taxon>Metakinetoplastina</taxon>
        <taxon>Trypanosomatida</taxon>
        <taxon>Trypanosomatidae</taxon>
        <taxon>Trypanosoma</taxon>
        <taxon>Nannomonas</taxon>
    </lineage>
</organism>
<reference evidence="2" key="1">
    <citation type="journal article" date="2012" name="Proc. Natl. Acad. Sci. U.S.A.">
        <title>Antigenic diversity is generated by distinct evolutionary mechanisms in African trypanosome species.</title>
        <authorList>
            <person name="Jackson A.P."/>
            <person name="Berry A."/>
            <person name="Aslett M."/>
            <person name="Allison H.C."/>
            <person name="Burton P."/>
            <person name="Vavrova-Anderson J."/>
            <person name="Brown R."/>
            <person name="Browne H."/>
            <person name="Corton N."/>
            <person name="Hauser H."/>
            <person name="Gamble J."/>
            <person name="Gilderthorp R."/>
            <person name="Marcello L."/>
            <person name="McQuillan J."/>
            <person name="Otto T.D."/>
            <person name="Quail M.A."/>
            <person name="Sanders M.J."/>
            <person name="van Tonder A."/>
            <person name="Ginger M.L."/>
            <person name="Field M.C."/>
            <person name="Barry J.D."/>
            <person name="Hertz-Fowler C."/>
            <person name="Berriman M."/>
        </authorList>
    </citation>
    <scope>NUCLEOTIDE SEQUENCE</scope>
    <source>
        <strain evidence="2">IL3000</strain>
    </source>
</reference>
<protein>
    <submittedName>
        <fullName evidence="2">Uncharacterized protein TCIL3000_9_4070</fullName>
    </submittedName>
</protein>